<dbReference type="GO" id="GO:0003700">
    <property type="term" value="F:DNA-binding transcription factor activity"/>
    <property type="evidence" value="ECO:0007669"/>
    <property type="project" value="InterPro"/>
</dbReference>
<proteinExistence type="inferred from homology"/>
<dbReference type="Pfam" id="PF03466">
    <property type="entry name" value="LysR_substrate"/>
    <property type="match status" value="1"/>
</dbReference>
<reference evidence="6 7" key="1">
    <citation type="submission" date="2015-11" db="EMBL/GenBank/DDBJ databases">
        <title>Exploring the genomic traits of fungus-feeding bacterial genus Collimonas.</title>
        <authorList>
            <person name="Song C."/>
            <person name="Schmidt R."/>
            <person name="de Jager V."/>
            <person name="Krzyzanowska D."/>
            <person name="Jongedijk E."/>
            <person name="Cankar K."/>
            <person name="Beekwilder J."/>
            <person name="van Veen A."/>
            <person name="de Boer W."/>
            <person name="van Veen J.A."/>
            <person name="Garbeva P."/>
        </authorList>
    </citation>
    <scope>NUCLEOTIDE SEQUENCE [LARGE SCALE GENOMIC DNA]</scope>
    <source>
        <strain evidence="6 7">Ter91</strain>
    </source>
</reference>
<dbReference type="Proteomes" id="UP000074561">
    <property type="component" value="Chromosome"/>
</dbReference>
<dbReference type="SUPFAM" id="SSF46785">
    <property type="entry name" value="Winged helix' DNA-binding domain"/>
    <property type="match status" value="1"/>
</dbReference>
<dbReference type="InterPro" id="IPR036390">
    <property type="entry name" value="WH_DNA-bd_sf"/>
</dbReference>
<comment type="similarity">
    <text evidence="1">Belongs to the LysR transcriptional regulatory family.</text>
</comment>
<dbReference type="SUPFAM" id="SSF53850">
    <property type="entry name" value="Periplasmic binding protein-like II"/>
    <property type="match status" value="1"/>
</dbReference>
<dbReference type="AlphaFoldDB" id="A0A127Q142"/>
<dbReference type="PANTHER" id="PTHR30419">
    <property type="entry name" value="HTH-TYPE TRANSCRIPTIONAL REGULATOR YBHD"/>
    <property type="match status" value="1"/>
</dbReference>
<evidence type="ECO:0000256" key="3">
    <source>
        <dbReference type="ARBA" id="ARBA00023125"/>
    </source>
</evidence>
<feature type="domain" description="HTH lysR-type" evidence="5">
    <location>
        <begin position="23"/>
        <end position="80"/>
    </location>
</feature>
<evidence type="ECO:0000313" key="6">
    <source>
        <dbReference type="EMBL" id="AMP03751.1"/>
    </source>
</evidence>
<dbReference type="InterPro" id="IPR000847">
    <property type="entry name" value="LysR_HTH_N"/>
</dbReference>
<dbReference type="STRING" id="279113.CPter91_1370"/>
<dbReference type="CDD" id="cd05466">
    <property type="entry name" value="PBP2_LTTR_substrate"/>
    <property type="match status" value="1"/>
</dbReference>
<dbReference type="Pfam" id="PF00126">
    <property type="entry name" value="HTH_1"/>
    <property type="match status" value="1"/>
</dbReference>
<dbReference type="PRINTS" id="PR00039">
    <property type="entry name" value="HTHLYSR"/>
</dbReference>
<dbReference type="InterPro" id="IPR005119">
    <property type="entry name" value="LysR_subst-bd"/>
</dbReference>
<dbReference type="PROSITE" id="PS50931">
    <property type="entry name" value="HTH_LYSR"/>
    <property type="match status" value="1"/>
</dbReference>
<evidence type="ECO:0000256" key="1">
    <source>
        <dbReference type="ARBA" id="ARBA00009437"/>
    </source>
</evidence>
<dbReference type="InterPro" id="IPR050950">
    <property type="entry name" value="HTH-type_LysR_regulators"/>
</dbReference>
<dbReference type="EMBL" id="CP013234">
    <property type="protein sequence ID" value="AMP03751.1"/>
    <property type="molecule type" value="Genomic_DNA"/>
</dbReference>
<keyword evidence="3" id="KW-0238">DNA-binding</keyword>
<evidence type="ECO:0000256" key="2">
    <source>
        <dbReference type="ARBA" id="ARBA00023015"/>
    </source>
</evidence>
<dbReference type="Gene3D" id="3.40.190.10">
    <property type="entry name" value="Periplasmic binding protein-like II"/>
    <property type="match status" value="2"/>
</dbReference>
<dbReference type="InterPro" id="IPR036388">
    <property type="entry name" value="WH-like_DNA-bd_sf"/>
</dbReference>
<gene>
    <name evidence="6" type="ORF">CPter91_1370</name>
</gene>
<dbReference type="OrthoDB" id="5914299at2"/>
<accession>A0A127Q142</accession>
<dbReference type="PATRIC" id="fig|279113.9.peg.1365"/>
<name>A0A127Q142_9BURK</name>
<evidence type="ECO:0000259" key="5">
    <source>
        <dbReference type="PROSITE" id="PS50931"/>
    </source>
</evidence>
<organism evidence="6 7">
    <name type="scientific">Collimonas pratensis</name>
    <dbReference type="NCBI Taxonomy" id="279113"/>
    <lineage>
        <taxon>Bacteria</taxon>
        <taxon>Pseudomonadati</taxon>
        <taxon>Pseudomonadota</taxon>
        <taxon>Betaproteobacteria</taxon>
        <taxon>Burkholderiales</taxon>
        <taxon>Oxalobacteraceae</taxon>
        <taxon>Collimonas</taxon>
    </lineage>
</organism>
<sequence length="341" mass="38203">MHSLRPCDALFASAVQIKIIRDMESRKLQHMLALAAEGSFARAAERSHLSQSAFSRSIQALEKELDLVLFERTPKAVLLTSSGRVVARHAQNLLSDTRAFMRDVDLLKGGEYGEISFGLSSFPSGILLPSLLTQFMETHPKISVRTYVAGADQLLRQLQAEQIDFFVADVRGLRQQADFTTRWLDKEDAGFFVRPDHPLCAQPTTTVSALLQYHLALPSIPTMLEERAWNKLGLSAQEYVKLICDDVTILKRIAQNSDACLFSTEFVLREELALGQLRPLHVVDLPPMNVHFGIVRMRARSIALVSNLLEQMIVDKMALLCSTSRQKKTDGEVGRTRKASR</sequence>
<dbReference type="GO" id="GO:0003677">
    <property type="term" value="F:DNA binding"/>
    <property type="evidence" value="ECO:0007669"/>
    <property type="project" value="UniProtKB-KW"/>
</dbReference>
<protein>
    <submittedName>
        <fullName evidence="6">Bacterial regulatory helix-turn-helix, lysR family protein</fullName>
    </submittedName>
</protein>
<evidence type="ECO:0000256" key="4">
    <source>
        <dbReference type="ARBA" id="ARBA00023163"/>
    </source>
</evidence>
<dbReference type="Gene3D" id="1.10.10.10">
    <property type="entry name" value="Winged helix-like DNA-binding domain superfamily/Winged helix DNA-binding domain"/>
    <property type="match status" value="1"/>
</dbReference>
<keyword evidence="2" id="KW-0805">Transcription regulation</keyword>
<dbReference type="PANTHER" id="PTHR30419:SF30">
    <property type="entry name" value="LYSR FAMILY TRANSCRIPTIONAL REGULATOR"/>
    <property type="match status" value="1"/>
</dbReference>
<keyword evidence="4" id="KW-0804">Transcription</keyword>
<dbReference type="GO" id="GO:0005829">
    <property type="term" value="C:cytosol"/>
    <property type="evidence" value="ECO:0007669"/>
    <property type="project" value="TreeGrafter"/>
</dbReference>
<evidence type="ECO:0000313" key="7">
    <source>
        <dbReference type="Proteomes" id="UP000074561"/>
    </source>
</evidence>
<dbReference type="KEGG" id="cpra:CPter91_1370"/>
<dbReference type="FunFam" id="1.10.10.10:FF:000001">
    <property type="entry name" value="LysR family transcriptional regulator"/>
    <property type="match status" value="1"/>
</dbReference>